<reference evidence="2 3" key="1">
    <citation type="journal article" date="2018" name="Nat. Ecol. Evol.">
        <title>Pezizomycetes genomes reveal the molecular basis of ectomycorrhizal truffle lifestyle.</title>
        <authorList>
            <person name="Murat C."/>
            <person name="Payen T."/>
            <person name="Noel B."/>
            <person name="Kuo A."/>
            <person name="Morin E."/>
            <person name="Chen J."/>
            <person name="Kohler A."/>
            <person name="Krizsan K."/>
            <person name="Balestrini R."/>
            <person name="Da Silva C."/>
            <person name="Montanini B."/>
            <person name="Hainaut M."/>
            <person name="Levati E."/>
            <person name="Barry K.W."/>
            <person name="Belfiori B."/>
            <person name="Cichocki N."/>
            <person name="Clum A."/>
            <person name="Dockter R.B."/>
            <person name="Fauchery L."/>
            <person name="Guy J."/>
            <person name="Iotti M."/>
            <person name="Le Tacon F."/>
            <person name="Lindquist E.A."/>
            <person name="Lipzen A."/>
            <person name="Malagnac F."/>
            <person name="Mello A."/>
            <person name="Molinier V."/>
            <person name="Miyauchi S."/>
            <person name="Poulain J."/>
            <person name="Riccioni C."/>
            <person name="Rubini A."/>
            <person name="Sitrit Y."/>
            <person name="Splivallo R."/>
            <person name="Traeger S."/>
            <person name="Wang M."/>
            <person name="Zifcakova L."/>
            <person name="Wipf D."/>
            <person name="Zambonelli A."/>
            <person name="Paolocci F."/>
            <person name="Nowrousian M."/>
            <person name="Ottonello S."/>
            <person name="Baldrian P."/>
            <person name="Spatafora J.W."/>
            <person name="Henrissat B."/>
            <person name="Nagy L.G."/>
            <person name="Aury J.M."/>
            <person name="Wincker P."/>
            <person name="Grigoriev I.V."/>
            <person name="Bonfante P."/>
            <person name="Martin F.M."/>
        </authorList>
    </citation>
    <scope>NUCLEOTIDE SEQUENCE [LARGE SCALE GENOMIC DNA]</scope>
    <source>
        <strain evidence="2 3">RN42</strain>
    </source>
</reference>
<feature type="compositionally biased region" description="Low complexity" evidence="1">
    <location>
        <begin position="367"/>
        <end position="384"/>
    </location>
</feature>
<feature type="compositionally biased region" description="Polar residues" evidence="1">
    <location>
        <begin position="16"/>
        <end position="49"/>
    </location>
</feature>
<feature type="compositionally biased region" description="Polar residues" evidence="1">
    <location>
        <begin position="350"/>
        <end position="365"/>
    </location>
</feature>
<accession>A0A3N4HMW4</accession>
<feature type="compositionally biased region" description="Basic and acidic residues" evidence="1">
    <location>
        <begin position="322"/>
        <end position="334"/>
    </location>
</feature>
<feature type="region of interest" description="Disordered" evidence="1">
    <location>
        <begin position="322"/>
        <end position="401"/>
    </location>
</feature>
<keyword evidence="3" id="KW-1185">Reference proteome</keyword>
<dbReference type="Proteomes" id="UP000275078">
    <property type="component" value="Unassembled WGS sequence"/>
</dbReference>
<evidence type="ECO:0000313" key="3">
    <source>
        <dbReference type="Proteomes" id="UP000275078"/>
    </source>
</evidence>
<feature type="region of interest" description="Disordered" evidence="1">
    <location>
        <begin position="1"/>
        <end position="108"/>
    </location>
</feature>
<gene>
    <name evidence="2" type="ORF">BJ508DRAFT_45050</name>
</gene>
<organism evidence="2 3">
    <name type="scientific">Ascobolus immersus RN42</name>
    <dbReference type="NCBI Taxonomy" id="1160509"/>
    <lineage>
        <taxon>Eukaryota</taxon>
        <taxon>Fungi</taxon>
        <taxon>Dikarya</taxon>
        <taxon>Ascomycota</taxon>
        <taxon>Pezizomycotina</taxon>
        <taxon>Pezizomycetes</taxon>
        <taxon>Pezizales</taxon>
        <taxon>Ascobolaceae</taxon>
        <taxon>Ascobolus</taxon>
    </lineage>
</organism>
<protein>
    <submittedName>
        <fullName evidence="2">Uncharacterized protein</fullName>
    </submittedName>
</protein>
<feature type="region of interest" description="Disordered" evidence="1">
    <location>
        <begin position="437"/>
        <end position="463"/>
    </location>
</feature>
<dbReference type="EMBL" id="ML119809">
    <property type="protein sequence ID" value="RPA73848.1"/>
    <property type="molecule type" value="Genomic_DNA"/>
</dbReference>
<feature type="compositionally biased region" description="Acidic residues" evidence="1">
    <location>
        <begin position="192"/>
        <end position="203"/>
    </location>
</feature>
<evidence type="ECO:0000256" key="1">
    <source>
        <dbReference type="SAM" id="MobiDB-lite"/>
    </source>
</evidence>
<evidence type="ECO:0000313" key="2">
    <source>
        <dbReference type="EMBL" id="RPA73848.1"/>
    </source>
</evidence>
<proteinExistence type="predicted"/>
<feature type="region of interest" description="Disordered" evidence="1">
    <location>
        <begin position="156"/>
        <end position="249"/>
    </location>
</feature>
<sequence length="463" mass="48470">MVATKTRIPKALDPISKSSPTASTTTVFFPTKSTESVTSSRIPTPTSGTAGARKYSPAAKAPSKFAGTAKDNKNIGPTEVATVDEASGPGTVVNDNGRAVSEGGGERVEDSFVDLKSGAAEEGAHTDNGSVVSEYENVFRRVASFEDGVFVAIPGSRWNEETDDDGHAFDVQSIPDPDPSRCGSEAELLDSGSEDPPESQSDAEGDKKVHDLLDTPLDEFEGGSRKDDSETFPATEECGLDGSATPQTAKVDEIDSCNKLVEDQQDDLTGNPWDEEGTAGVAIGSQAADASDVQPVSHTISVSLENGCSGTLLSGDTTASVVDEKHLPNERVVECEEQTVPEEVAPETSPEASQDTASTSDNANAKSVDSGGAPDSDSASIAGSVSNSEREFLEDNDYGNDGRRRVGCWENMVVAAKVVADVTSRSWTFIGRLVTGANRRPRGEGGEESAELLVVDRLPTNDG</sequence>
<feature type="compositionally biased region" description="Basic and acidic residues" evidence="1">
    <location>
        <begin position="204"/>
        <end position="213"/>
    </location>
</feature>
<name>A0A3N4HMW4_ASCIM</name>
<dbReference type="AlphaFoldDB" id="A0A3N4HMW4"/>